<dbReference type="InterPro" id="IPR002575">
    <property type="entry name" value="Aminoglycoside_PTrfase"/>
</dbReference>
<evidence type="ECO:0000313" key="3">
    <source>
        <dbReference type="Proteomes" id="UP000252147"/>
    </source>
</evidence>
<dbReference type="AlphaFoldDB" id="A0A368BPD9"/>
<dbReference type="Gene3D" id="3.90.1200.10">
    <property type="match status" value="1"/>
</dbReference>
<reference evidence="2 3" key="1">
    <citation type="journal article" date="2018" name="Microbiome">
        <title>Fine metagenomic profile of the Mediterranean stratified and mixed water columns revealed by assembly and recruitment.</title>
        <authorList>
            <person name="Haro-Moreno J.M."/>
            <person name="Lopez-Perez M."/>
            <person name="De La Torre J.R."/>
            <person name="Picazo A."/>
            <person name="Camacho A."/>
            <person name="Rodriguez-Valera F."/>
        </authorList>
    </citation>
    <scope>NUCLEOTIDE SEQUENCE [LARGE SCALE GENOMIC DNA]</scope>
    <source>
        <strain evidence="2">MED-G83</strain>
    </source>
</reference>
<accession>A0A368BPD9</accession>
<feature type="domain" description="Aminoglycoside phosphotransferase" evidence="1">
    <location>
        <begin position="23"/>
        <end position="224"/>
    </location>
</feature>
<evidence type="ECO:0000259" key="1">
    <source>
        <dbReference type="Pfam" id="PF01636"/>
    </source>
</evidence>
<dbReference type="EMBL" id="QOPD01000001">
    <property type="protein sequence ID" value="RCL39188.1"/>
    <property type="molecule type" value="Genomic_DNA"/>
</dbReference>
<organism evidence="2 3">
    <name type="scientific">SAR86 cluster bacterium</name>
    <dbReference type="NCBI Taxonomy" id="2030880"/>
    <lineage>
        <taxon>Bacteria</taxon>
        <taxon>Pseudomonadati</taxon>
        <taxon>Pseudomonadota</taxon>
        <taxon>Gammaproteobacteria</taxon>
        <taxon>SAR86 cluster</taxon>
    </lineage>
</organism>
<comment type="caution">
    <text evidence="2">The sequence shown here is derived from an EMBL/GenBank/DDBJ whole genome shotgun (WGS) entry which is preliminary data.</text>
</comment>
<protein>
    <recommendedName>
        <fullName evidence="1">Aminoglycoside phosphotransferase domain-containing protein</fullName>
    </recommendedName>
</protein>
<name>A0A368BPD9_9GAMM</name>
<evidence type="ECO:0000313" key="2">
    <source>
        <dbReference type="EMBL" id="RCL39188.1"/>
    </source>
</evidence>
<sequence length="310" mass="35807">MSNISSELIEWAQKSTGQQIFNIEQLRKEASTRNYYRLKANDKSYVVMENTTEAESAARFLYASKILKTAGVKVPEVYAFSDNLGFILLEDLGDDVLDGTAPLSDDSLLRMSLQELKKIYDVPQDVLPAQNYDVLLNQTEEFCKVFDYLNIEADDADIMSLELFRKELVDHLIAQVYVPCHTDFERRNLIFYKNGIHVIDFQDICMAPIGIDLASLLYEHNFDYKDSEINALLKEHMESAGYAFSENIMKSIYVALAHRSMRIIGTFINYFKDGKLLNRKDDIEMFLKRLLMAANKLNLLNNYSFFKKLK</sequence>
<dbReference type="Pfam" id="PF01636">
    <property type="entry name" value="APH"/>
    <property type="match status" value="1"/>
</dbReference>
<proteinExistence type="predicted"/>
<dbReference type="SUPFAM" id="SSF56112">
    <property type="entry name" value="Protein kinase-like (PK-like)"/>
    <property type="match status" value="1"/>
</dbReference>
<dbReference type="InterPro" id="IPR011009">
    <property type="entry name" value="Kinase-like_dom_sf"/>
</dbReference>
<dbReference type="Gene3D" id="3.30.200.20">
    <property type="entry name" value="Phosphorylase Kinase, domain 1"/>
    <property type="match status" value="1"/>
</dbReference>
<dbReference type="Proteomes" id="UP000252147">
    <property type="component" value="Unassembled WGS sequence"/>
</dbReference>
<gene>
    <name evidence="2" type="ORF">DBW97_00235</name>
</gene>